<comment type="caution">
    <text evidence="2">The sequence shown here is derived from an EMBL/GenBank/DDBJ whole genome shotgun (WGS) entry which is preliminary data.</text>
</comment>
<gene>
    <name evidence="2" type="ORF">SDC9_175794</name>
</gene>
<organism evidence="2">
    <name type="scientific">bioreactor metagenome</name>
    <dbReference type="NCBI Taxonomy" id="1076179"/>
    <lineage>
        <taxon>unclassified sequences</taxon>
        <taxon>metagenomes</taxon>
        <taxon>ecological metagenomes</taxon>
    </lineage>
</organism>
<name>A0A645GXH1_9ZZZZ</name>
<proteinExistence type="predicted"/>
<accession>A0A645GXH1</accession>
<feature type="compositionally biased region" description="Basic and acidic residues" evidence="1">
    <location>
        <begin position="64"/>
        <end position="78"/>
    </location>
</feature>
<evidence type="ECO:0000313" key="2">
    <source>
        <dbReference type="EMBL" id="MPN28353.1"/>
    </source>
</evidence>
<feature type="compositionally biased region" description="Low complexity" evidence="1">
    <location>
        <begin position="80"/>
        <end position="90"/>
    </location>
</feature>
<feature type="region of interest" description="Disordered" evidence="1">
    <location>
        <begin position="42"/>
        <end position="150"/>
    </location>
</feature>
<dbReference type="AlphaFoldDB" id="A0A645GXH1"/>
<feature type="compositionally biased region" description="Low complexity" evidence="1">
    <location>
        <begin position="114"/>
        <end position="140"/>
    </location>
</feature>
<protein>
    <submittedName>
        <fullName evidence="2">Uncharacterized protein</fullName>
    </submittedName>
</protein>
<reference evidence="2" key="1">
    <citation type="submission" date="2019-08" db="EMBL/GenBank/DDBJ databases">
        <authorList>
            <person name="Kucharzyk K."/>
            <person name="Murdoch R.W."/>
            <person name="Higgins S."/>
            <person name="Loffler F."/>
        </authorList>
    </citation>
    <scope>NUCLEOTIDE SEQUENCE</scope>
</reference>
<sequence length="150" mass="14766">MRGPGVGAAPLQGALAEQLVAQVRAGVDGRVVLEGAGVLVDDRHRDPVDVAGRVPEGPQVERAVQQRDEAGGDDREPLHAAAGEAAQFGADAEESEHGQPSWAGTGVSPGVGWPAAPSRSSVSGVSVSSGASVSGACPAAYVPGPSVSSG</sequence>
<dbReference type="EMBL" id="VSSQ01078613">
    <property type="protein sequence ID" value="MPN28353.1"/>
    <property type="molecule type" value="Genomic_DNA"/>
</dbReference>
<evidence type="ECO:0000256" key="1">
    <source>
        <dbReference type="SAM" id="MobiDB-lite"/>
    </source>
</evidence>